<evidence type="ECO:0000313" key="1">
    <source>
        <dbReference type="EMBL" id="JAE17969.1"/>
    </source>
</evidence>
<proteinExistence type="predicted"/>
<dbReference type="EMBL" id="GBRH01179927">
    <property type="protein sequence ID" value="JAE17969.1"/>
    <property type="molecule type" value="Transcribed_RNA"/>
</dbReference>
<accession>A0A0A9G3A7</accession>
<sequence length="28" mass="3673">MFDQVYRKIYQHLQHQICFIRSFKKMFH</sequence>
<organism evidence="1">
    <name type="scientific">Arundo donax</name>
    <name type="common">Giant reed</name>
    <name type="synonym">Donax arundinaceus</name>
    <dbReference type="NCBI Taxonomy" id="35708"/>
    <lineage>
        <taxon>Eukaryota</taxon>
        <taxon>Viridiplantae</taxon>
        <taxon>Streptophyta</taxon>
        <taxon>Embryophyta</taxon>
        <taxon>Tracheophyta</taxon>
        <taxon>Spermatophyta</taxon>
        <taxon>Magnoliopsida</taxon>
        <taxon>Liliopsida</taxon>
        <taxon>Poales</taxon>
        <taxon>Poaceae</taxon>
        <taxon>PACMAD clade</taxon>
        <taxon>Arundinoideae</taxon>
        <taxon>Arundineae</taxon>
        <taxon>Arundo</taxon>
    </lineage>
</organism>
<reference evidence="1" key="2">
    <citation type="journal article" date="2015" name="Data Brief">
        <title>Shoot transcriptome of the giant reed, Arundo donax.</title>
        <authorList>
            <person name="Barrero R.A."/>
            <person name="Guerrero F.D."/>
            <person name="Moolhuijzen P."/>
            <person name="Goolsby J.A."/>
            <person name="Tidwell J."/>
            <person name="Bellgard S.E."/>
            <person name="Bellgard M.I."/>
        </authorList>
    </citation>
    <scope>NUCLEOTIDE SEQUENCE</scope>
    <source>
        <tissue evidence="1">Shoot tissue taken approximately 20 cm above the soil surface</tissue>
    </source>
</reference>
<protein>
    <submittedName>
        <fullName evidence="1">Uncharacterized protein</fullName>
    </submittedName>
</protein>
<name>A0A0A9G3A7_ARUDO</name>
<dbReference type="AlphaFoldDB" id="A0A0A9G3A7"/>
<reference evidence="1" key="1">
    <citation type="submission" date="2014-09" db="EMBL/GenBank/DDBJ databases">
        <authorList>
            <person name="Magalhaes I.L.F."/>
            <person name="Oliveira U."/>
            <person name="Santos F.R."/>
            <person name="Vidigal T.H.D.A."/>
            <person name="Brescovit A.D."/>
            <person name="Santos A.J."/>
        </authorList>
    </citation>
    <scope>NUCLEOTIDE SEQUENCE</scope>
    <source>
        <tissue evidence="1">Shoot tissue taken approximately 20 cm above the soil surface</tissue>
    </source>
</reference>